<dbReference type="Proteomes" id="UP000639772">
    <property type="component" value="Unassembled WGS sequence"/>
</dbReference>
<evidence type="ECO:0000259" key="3">
    <source>
        <dbReference type="Pfam" id="PF01507"/>
    </source>
</evidence>
<organism evidence="4 5">
    <name type="scientific">Vanilla planifolia</name>
    <name type="common">Vanilla</name>
    <dbReference type="NCBI Taxonomy" id="51239"/>
    <lineage>
        <taxon>Eukaryota</taxon>
        <taxon>Viridiplantae</taxon>
        <taxon>Streptophyta</taxon>
        <taxon>Embryophyta</taxon>
        <taxon>Tracheophyta</taxon>
        <taxon>Spermatophyta</taxon>
        <taxon>Magnoliopsida</taxon>
        <taxon>Liliopsida</taxon>
        <taxon>Asparagales</taxon>
        <taxon>Orchidaceae</taxon>
        <taxon>Vanilloideae</taxon>
        <taxon>Vanilleae</taxon>
        <taxon>Vanilla</taxon>
    </lineage>
</organism>
<comment type="caution">
    <text evidence="4">The sequence shown here is derived from an EMBL/GenBank/DDBJ whole genome shotgun (WGS) entry which is preliminary data.</text>
</comment>
<dbReference type="PANTHER" id="PTHR46482">
    <property type="entry name" value="5'-ADENYLYLSULFATE REDUCTASE 3, CHLOROPLASTIC"/>
    <property type="match status" value="1"/>
</dbReference>
<accession>A0A835QPA8</accession>
<sequence length="355" mass="39978">MRESEHLCAPHRPRQKAERALIPLQIGATNVKSSSHGWNPVQHRREIFIFLLELLSNGLRCCAASVVGPTRHLEMFASPARCDWRELATRAAQALQPHRRSESVNPLGAALATVAAIEIPAKEEKAVSAVNYEELAWDLEHASPLDVMDKALEMFWAILRLPSVEKHYDICIEYMFPDALEVQALIRNKGLFPFYEDVHQECCRARKKALKGLKTWFTGQRKDQSPRTRANRPVVQVDPSFEGLSGVAMDVPVSTLHSEGYLSIGFDPCTMPLLSRQHEREGRWCWNNTKAKECGLHKGKNIIQNFFSFGTKDNGSISPNGNIGTPDIFNTIVNLTRAGIKNPLKLENRKESFIT</sequence>
<name>A0A835QPA8_VANPL</name>
<dbReference type="Pfam" id="PF01507">
    <property type="entry name" value="PAPS_reduct"/>
    <property type="match status" value="1"/>
</dbReference>
<dbReference type="GO" id="GO:0003824">
    <property type="term" value="F:catalytic activity"/>
    <property type="evidence" value="ECO:0007669"/>
    <property type="project" value="InterPro"/>
</dbReference>
<dbReference type="SUPFAM" id="SSF52402">
    <property type="entry name" value="Adenine nucleotide alpha hydrolases-like"/>
    <property type="match status" value="1"/>
</dbReference>
<dbReference type="EMBL" id="JADCNM010000008">
    <property type="protein sequence ID" value="KAG0472457.1"/>
    <property type="molecule type" value="Genomic_DNA"/>
</dbReference>
<dbReference type="OrthoDB" id="7869097at2759"/>
<dbReference type="PANTHER" id="PTHR46482:SF9">
    <property type="entry name" value="5'-ADENYLYLSULFATE REDUCTASE 1, CHLOROPLASTIC"/>
    <property type="match status" value="1"/>
</dbReference>
<reference evidence="4 5" key="1">
    <citation type="journal article" date="2020" name="Nat. Food">
        <title>A phased Vanilla planifolia genome enables genetic improvement of flavour and production.</title>
        <authorList>
            <person name="Hasing T."/>
            <person name="Tang H."/>
            <person name="Brym M."/>
            <person name="Khazi F."/>
            <person name="Huang T."/>
            <person name="Chambers A.H."/>
        </authorList>
    </citation>
    <scope>NUCLEOTIDE SEQUENCE [LARGE SCALE GENOMIC DNA]</scope>
    <source>
        <tissue evidence="4">Leaf</tissue>
    </source>
</reference>
<keyword evidence="1" id="KW-0408">Iron</keyword>
<dbReference type="InterPro" id="IPR002500">
    <property type="entry name" value="PAPS_reduct_dom"/>
</dbReference>
<keyword evidence="2" id="KW-0411">Iron-sulfur</keyword>
<feature type="domain" description="Phosphoadenosine phosphosulphate reductase" evidence="3">
    <location>
        <begin position="163"/>
        <end position="242"/>
    </location>
</feature>
<protein>
    <recommendedName>
        <fullName evidence="3">Phosphoadenosine phosphosulphate reductase domain-containing protein</fullName>
    </recommendedName>
</protein>
<dbReference type="AlphaFoldDB" id="A0A835QPA8"/>
<evidence type="ECO:0000313" key="5">
    <source>
        <dbReference type="Proteomes" id="UP000639772"/>
    </source>
</evidence>
<evidence type="ECO:0000313" key="4">
    <source>
        <dbReference type="EMBL" id="KAG0472457.1"/>
    </source>
</evidence>
<dbReference type="InterPro" id="IPR014729">
    <property type="entry name" value="Rossmann-like_a/b/a_fold"/>
</dbReference>
<keyword evidence="2" id="KW-0479">Metal-binding</keyword>
<gene>
    <name evidence="4" type="ORF">HPP92_017003</name>
</gene>
<evidence type="ECO:0000256" key="1">
    <source>
        <dbReference type="ARBA" id="ARBA00023004"/>
    </source>
</evidence>
<proteinExistence type="predicted"/>
<evidence type="ECO:0000256" key="2">
    <source>
        <dbReference type="ARBA" id="ARBA00023014"/>
    </source>
</evidence>
<dbReference type="Gene3D" id="3.40.50.620">
    <property type="entry name" value="HUPs"/>
    <property type="match status" value="2"/>
</dbReference>
<dbReference type="GO" id="GO:0051536">
    <property type="term" value="F:iron-sulfur cluster binding"/>
    <property type="evidence" value="ECO:0007669"/>
    <property type="project" value="UniProtKB-KW"/>
</dbReference>